<evidence type="ECO:0000313" key="10">
    <source>
        <dbReference type="EMBL" id="MBC6002167.1"/>
    </source>
</evidence>
<dbReference type="Proteomes" id="UP000640363">
    <property type="component" value="Unassembled WGS sequence"/>
</dbReference>
<keyword evidence="4" id="KW-0547">Nucleotide-binding</keyword>
<evidence type="ECO:0000256" key="5">
    <source>
        <dbReference type="ARBA" id="ARBA00022989"/>
    </source>
</evidence>
<keyword evidence="6" id="KW-0051">Antiviral defense</keyword>
<reference evidence="10 11" key="1">
    <citation type="submission" date="2020-08" db="EMBL/GenBank/DDBJ databases">
        <authorList>
            <person name="Liu C."/>
            <person name="Sun Q."/>
        </authorList>
    </citation>
    <scope>NUCLEOTIDE SEQUENCE [LARGE SCALE GENOMIC DNA]</scope>
    <source>
        <strain evidence="10 11">NSJ-78</strain>
    </source>
</reference>
<evidence type="ECO:0000256" key="1">
    <source>
        <dbReference type="ARBA" id="ARBA00004236"/>
    </source>
</evidence>
<feature type="transmembrane region" description="Helical" evidence="8">
    <location>
        <begin position="71"/>
        <end position="91"/>
    </location>
</feature>
<keyword evidence="11" id="KW-1185">Reference proteome</keyword>
<keyword evidence="2" id="KW-1003">Cell membrane</keyword>
<evidence type="ECO:0000259" key="9">
    <source>
        <dbReference type="Pfam" id="PF18967"/>
    </source>
</evidence>
<organism evidence="10 11">
    <name type="scientific">Veillonella hominis</name>
    <dbReference type="NCBI Taxonomy" id="2764330"/>
    <lineage>
        <taxon>Bacteria</taxon>
        <taxon>Bacillati</taxon>
        <taxon>Bacillota</taxon>
        <taxon>Negativicutes</taxon>
        <taxon>Veillonellales</taxon>
        <taxon>Veillonellaceae</taxon>
        <taxon>Veillonella</taxon>
    </lineage>
</organism>
<evidence type="ECO:0000256" key="7">
    <source>
        <dbReference type="ARBA" id="ARBA00023136"/>
    </source>
</evidence>
<feature type="transmembrane region" description="Helical" evidence="8">
    <location>
        <begin position="33"/>
        <end position="59"/>
    </location>
</feature>
<comment type="caution">
    <text evidence="10">The sequence shown here is derived from an EMBL/GenBank/DDBJ whole genome shotgun (WGS) entry which is preliminary data.</text>
</comment>
<evidence type="ECO:0000313" key="11">
    <source>
        <dbReference type="Proteomes" id="UP000640363"/>
    </source>
</evidence>
<accession>A0ABR7JZ68</accession>
<name>A0ABR7JZ68_9FIRM</name>
<keyword evidence="5 8" id="KW-1133">Transmembrane helix</keyword>
<dbReference type="EMBL" id="JACRWI010000011">
    <property type="protein sequence ID" value="MBC6002167.1"/>
    <property type="molecule type" value="Genomic_DNA"/>
</dbReference>
<feature type="domain" description="Pycsar effector protein" evidence="9">
    <location>
        <begin position="15"/>
        <end position="180"/>
    </location>
</feature>
<gene>
    <name evidence="10" type="ORF">H8892_09445</name>
</gene>
<proteinExistence type="predicted"/>
<evidence type="ECO:0000256" key="8">
    <source>
        <dbReference type="SAM" id="Phobius"/>
    </source>
</evidence>
<feature type="transmembrane region" description="Helical" evidence="8">
    <location>
        <begin position="166"/>
        <end position="183"/>
    </location>
</feature>
<dbReference type="Pfam" id="PF18967">
    <property type="entry name" value="PycTM"/>
    <property type="match status" value="1"/>
</dbReference>
<dbReference type="RefSeq" id="WP_120056181.1">
    <property type="nucleotide sequence ID" value="NZ_JACRWI010000011.1"/>
</dbReference>
<evidence type="ECO:0000256" key="6">
    <source>
        <dbReference type="ARBA" id="ARBA00023118"/>
    </source>
</evidence>
<sequence length="185" mass="21890">MSKSNEISIERLCWVLEQNQEWIKNCDTKTTTILALIGVIFTVLFASDSIAKIIQIWTIFFYSENLCFARFYLFFTFISWLIFAMGIYYFLKVLYARLKNEKYQSSLEYKSNLYFGDIVNYEIDVYRSTIKSLSEEKLRDDLSMQIYICADICNQKFMYYTDGMKYMGLGVILILILLGFGYFSI</sequence>
<evidence type="ECO:0000256" key="2">
    <source>
        <dbReference type="ARBA" id="ARBA00022475"/>
    </source>
</evidence>
<comment type="subcellular location">
    <subcellularLocation>
        <location evidence="1">Cell membrane</location>
    </subcellularLocation>
</comment>
<dbReference type="InterPro" id="IPR043760">
    <property type="entry name" value="PycTM_dom"/>
</dbReference>
<keyword evidence="3 8" id="KW-0812">Transmembrane</keyword>
<evidence type="ECO:0000256" key="3">
    <source>
        <dbReference type="ARBA" id="ARBA00022692"/>
    </source>
</evidence>
<keyword evidence="7 8" id="KW-0472">Membrane</keyword>
<evidence type="ECO:0000256" key="4">
    <source>
        <dbReference type="ARBA" id="ARBA00022741"/>
    </source>
</evidence>
<protein>
    <recommendedName>
        <fullName evidence="9">Pycsar effector protein domain-containing protein</fullName>
    </recommendedName>
</protein>